<keyword evidence="3" id="KW-1185">Reference proteome</keyword>
<dbReference type="EMBL" id="FQZH01000006">
    <property type="protein sequence ID" value="SHJ77453.1"/>
    <property type="molecule type" value="Genomic_DNA"/>
</dbReference>
<dbReference type="OrthoDB" id="1467339at2"/>
<feature type="signal peptide" evidence="1">
    <location>
        <begin position="1"/>
        <end position="18"/>
    </location>
</feature>
<dbReference type="STRING" id="683124.SAMN05444337_2595"/>
<dbReference type="RefSeq" id="WP_072785778.1">
    <property type="nucleotide sequence ID" value="NZ_CP045292.1"/>
</dbReference>
<organism evidence="2 3">
    <name type="scientific">Flavobacterium haoranii</name>
    <dbReference type="NCBI Taxonomy" id="683124"/>
    <lineage>
        <taxon>Bacteria</taxon>
        <taxon>Pseudomonadati</taxon>
        <taxon>Bacteroidota</taxon>
        <taxon>Flavobacteriia</taxon>
        <taxon>Flavobacteriales</taxon>
        <taxon>Flavobacteriaceae</taxon>
        <taxon>Flavobacterium</taxon>
    </lineage>
</organism>
<gene>
    <name evidence="2" type="ORF">SAMN05444337_2595</name>
</gene>
<feature type="chain" id="PRO_5012793749" evidence="1">
    <location>
        <begin position="19"/>
        <end position="257"/>
    </location>
</feature>
<dbReference type="SUPFAM" id="SSF49464">
    <property type="entry name" value="Carboxypeptidase regulatory domain-like"/>
    <property type="match status" value="1"/>
</dbReference>
<dbReference type="Proteomes" id="UP000184232">
    <property type="component" value="Unassembled WGS sequence"/>
</dbReference>
<dbReference type="AlphaFoldDB" id="A0A1M6M299"/>
<evidence type="ECO:0000256" key="1">
    <source>
        <dbReference type="SAM" id="SignalP"/>
    </source>
</evidence>
<dbReference type="InterPro" id="IPR008969">
    <property type="entry name" value="CarboxyPept-like_regulatory"/>
</dbReference>
<name>A0A1M6M299_9FLAO</name>
<evidence type="ECO:0000313" key="3">
    <source>
        <dbReference type="Proteomes" id="UP000184232"/>
    </source>
</evidence>
<sequence>MRYFIVFLFLLITTIGFSQNDTIAVAIQGTVISAETRLPMNNVHVINATRVKGVITDGNGLFELTAKANDTILFSYLGYETIKVRVTNDWIKNKTAKVALTEKAYALEEVVMARYNLTGYIEVDTELIPVDENNYRYSISGLNAGYEVGDKSPSAVGKVLQSIFNPADFLYNVFGKRPKQMKKLKEMKKDDTIRELLATKYDRIVLASMLEIDKDDIPLILQNCNYSEQFIKTANDLQILDAISGCYEEYKVLKKNK</sequence>
<keyword evidence="1" id="KW-0732">Signal</keyword>
<dbReference type="Pfam" id="PF13715">
    <property type="entry name" value="CarbopepD_reg_2"/>
    <property type="match status" value="1"/>
</dbReference>
<reference evidence="2 3" key="1">
    <citation type="submission" date="2016-11" db="EMBL/GenBank/DDBJ databases">
        <authorList>
            <person name="Jaros S."/>
            <person name="Januszkiewicz K."/>
            <person name="Wedrychowicz H."/>
        </authorList>
    </citation>
    <scope>NUCLEOTIDE SEQUENCE [LARGE SCALE GENOMIC DNA]</scope>
    <source>
        <strain evidence="2 3">DSM 22807</strain>
    </source>
</reference>
<evidence type="ECO:0000313" key="2">
    <source>
        <dbReference type="EMBL" id="SHJ77453.1"/>
    </source>
</evidence>
<protein>
    <submittedName>
        <fullName evidence="2">CarboxypepD_reg-like domain-containing protein</fullName>
    </submittedName>
</protein>
<accession>A0A1M6M299</accession>
<proteinExistence type="predicted"/>